<organism evidence="1 2">
    <name type="scientific">Monilinia laxa</name>
    <name type="common">Brown rot fungus</name>
    <name type="synonym">Sclerotinia laxa</name>
    <dbReference type="NCBI Taxonomy" id="61186"/>
    <lineage>
        <taxon>Eukaryota</taxon>
        <taxon>Fungi</taxon>
        <taxon>Dikarya</taxon>
        <taxon>Ascomycota</taxon>
        <taxon>Pezizomycotina</taxon>
        <taxon>Leotiomycetes</taxon>
        <taxon>Helotiales</taxon>
        <taxon>Sclerotiniaceae</taxon>
        <taxon>Monilinia</taxon>
    </lineage>
</organism>
<name>A0A5N6JU27_MONLA</name>
<evidence type="ECO:0000313" key="1">
    <source>
        <dbReference type="EMBL" id="KAB8292573.1"/>
    </source>
</evidence>
<sequence>MDGIRGINWALKARSWGELCASRPVYGKTKSCVTCSTSCANTRMECSWRQSNEDREMICFVTYRLDIEMGEEKLVLVCVEEIRKTRLNRYHGK</sequence>
<reference evidence="1 2" key="1">
    <citation type="submission" date="2019-06" db="EMBL/GenBank/DDBJ databases">
        <title>Genome Sequence of the Brown Rot Fungal Pathogen Monilinia laxa.</title>
        <authorList>
            <person name="De Miccolis Angelini R.M."/>
            <person name="Landi L."/>
            <person name="Abate D."/>
            <person name="Pollastro S."/>
            <person name="Romanazzi G."/>
            <person name="Faretra F."/>
        </authorList>
    </citation>
    <scope>NUCLEOTIDE SEQUENCE [LARGE SCALE GENOMIC DNA]</scope>
    <source>
        <strain evidence="1 2">Mlax316</strain>
    </source>
</reference>
<dbReference type="EMBL" id="VIGI01000013">
    <property type="protein sequence ID" value="KAB8292573.1"/>
    <property type="molecule type" value="Genomic_DNA"/>
</dbReference>
<evidence type="ECO:0000313" key="2">
    <source>
        <dbReference type="Proteomes" id="UP000326757"/>
    </source>
</evidence>
<protein>
    <submittedName>
        <fullName evidence="1">Uncharacterized protein</fullName>
    </submittedName>
</protein>
<keyword evidence="2" id="KW-1185">Reference proteome</keyword>
<dbReference type="AlphaFoldDB" id="A0A5N6JU27"/>
<proteinExistence type="predicted"/>
<comment type="caution">
    <text evidence="1">The sequence shown here is derived from an EMBL/GenBank/DDBJ whole genome shotgun (WGS) entry which is preliminary data.</text>
</comment>
<dbReference type="Proteomes" id="UP000326757">
    <property type="component" value="Unassembled WGS sequence"/>
</dbReference>
<accession>A0A5N6JU27</accession>
<gene>
    <name evidence="1" type="ORF">EYC80_008279</name>
</gene>